<protein>
    <recommendedName>
        <fullName evidence="2">MobA/VirD2-like nuclease domain-containing protein</fullName>
    </recommendedName>
</protein>
<proteinExistence type="predicted"/>
<dbReference type="InterPro" id="IPR005094">
    <property type="entry name" value="Endonuclease_MobA/VirD2"/>
</dbReference>
<sequence>MVIAGKIRGNAPQLGDYLFTLGNNQHITVLHLDGREDATPEEFKEFLYSVELNSKLTRSKNSAYHAYMNPNPEDTMDRVMTKEEWLESVDILTKQLNYGDQRHGAVLHDLGNGRIHAHIVYERYNHERGTLATYEDNYKAHDRARAEIEKKLKHKPTPQKNKNRDQHKQTLTAIWRRTATAEEFISEAKANGYKIAKGTDRPFRVVDSEGISFDLVRKLDGVKTAELKQRFIDTELPPDKQAILEMQVQKQQGQQEYDKPSQPTEATADNSAKTPAPMASAQDEARQKFLQNVKDVRERNRSLTPEITMSVLIALRVCFSFKENATEQRAALKQQFDADSYAITATPRHKPPDKMLGFIEAAQYYKPT</sequence>
<feature type="domain" description="MobA/VirD2-like nuclease" evidence="2">
    <location>
        <begin position="41"/>
        <end position="151"/>
    </location>
</feature>
<organism evidence="3 4">
    <name type="scientific">Mucilaginibacter psychrotolerans</name>
    <dbReference type="NCBI Taxonomy" id="1524096"/>
    <lineage>
        <taxon>Bacteria</taxon>
        <taxon>Pseudomonadati</taxon>
        <taxon>Bacteroidota</taxon>
        <taxon>Sphingobacteriia</taxon>
        <taxon>Sphingobacteriales</taxon>
        <taxon>Sphingobacteriaceae</taxon>
        <taxon>Mucilaginibacter</taxon>
    </lineage>
</organism>
<dbReference type="OrthoDB" id="1826980at2"/>
<evidence type="ECO:0000256" key="1">
    <source>
        <dbReference type="SAM" id="MobiDB-lite"/>
    </source>
</evidence>
<name>A0A4Y8SH11_9SPHI</name>
<keyword evidence="4" id="KW-1185">Reference proteome</keyword>
<gene>
    <name evidence="3" type="ORF">E2R66_10065</name>
</gene>
<dbReference type="Proteomes" id="UP000297540">
    <property type="component" value="Unassembled WGS sequence"/>
</dbReference>
<comment type="caution">
    <text evidence="3">The sequence shown here is derived from an EMBL/GenBank/DDBJ whole genome shotgun (WGS) entry which is preliminary data.</text>
</comment>
<accession>A0A4Y8SH11</accession>
<evidence type="ECO:0000313" key="3">
    <source>
        <dbReference type="EMBL" id="TFF37925.1"/>
    </source>
</evidence>
<feature type="compositionally biased region" description="Polar residues" evidence="1">
    <location>
        <begin position="261"/>
        <end position="273"/>
    </location>
</feature>
<dbReference type="Pfam" id="PF03432">
    <property type="entry name" value="Relaxase"/>
    <property type="match status" value="1"/>
</dbReference>
<evidence type="ECO:0000259" key="2">
    <source>
        <dbReference type="Pfam" id="PF03432"/>
    </source>
</evidence>
<dbReference type="AlphaFoldDB" id="A0A4Y8SH11"/>
<feature type="region of interest" description="Disordered" evidence="1">
    <location>
        <begin position="248"/>
        <end position="284"/>
    </location>
</feature>
<reference evidence="3 4" key="1">
    <citation type="journal article" date="2017" name="Int. J. Syst. Evol. Microbiol.">
        <title>Mucilaginibacterpsychrotolerans sp. nov., isolated from peatlands.</title>
        <authorList>
            <person name="Deng Y."/>
            <person name="Shen L."/>
            <person name="Xu B."/>
            <person name="Liu Y."/>
            <person name="Gu Z."/>
            <person name="Liu H."/>
            <person name="Zhou Y."/>
        </authorList>
    </citation>
    <scope>NUCLEOTIDE SEQUENCE [LARGE SCALE GENOMIC DNA]</scope>
    <source>
        <strain evidence="3 4">NH7-4</strain>
    </source>
</reference>
<dbReference type="RefSeq" id="WP_133229254.1">
    <property type="nucleotide sequence ID" value="NZ_SOZE01000008.1"/>
</dbReference>
<dbReference type="EMBL" id="SOZE01000008">
    <property type="protein sequence ID" value="TFF37925.1"/>
    <property type="molecule type" value="Genomic_DNA"/>
</dbReference>
<evidence type="ECO:0000313" key="4">
    <source>
        <dbReference type="Proteomes" id="UP000297540"/>
    </source>
</evidence>